<protein>
    <submittedName>
        <fullName evidence="2">Uncharacterized protein</fullName>
    </submittedName>
</protein>
<gene>
    <name evidence="2" type="ORF">AA14337_2762</name>
</gene>
<proteinExistence type="predicted"/>
<name>A0ABQ0PXN4_9PROT</name>
<accession>A0ABQ0PXN4</accession>
<evidence type="ECO:0000256" key="1">
    <source>
        <dbReference type="SAM" id="MobiDB-lite"/>
    </source>
</evidence>
<reference evidence="2" key="1">
    <citation type="submission" date="2013-04" db="EMBL/GenBank/DDBJ databases">
        <title>The genome sequencing project of 58 acetic acid bacteria.</title>
        <authorList>
            <person name="Okamoto-Kainuma A."/>
            <person name="Ishikawa M."/>
            <person name="Umino S."/>
            <person name="Koizumi Y."/>
            <person name="Shiwa Y."/>
            <person name="Yoshikawa H."/>
            <person name="Matsutani M."/>
            <person name="Matsushita K."/>
        </authorList>
    </citation>
    <scope>NUCLEOTIDE SEQUENCE</scope>
    <source>
        <strain evidence="2">DSM 14337</strain>
    </source>
</reference>
<dbReference type="EMBL" id="BAPF01000038">
    <property type="protein sequence ID" value="GBQ84102.1"/>
    <property type="molecule type" value="Genomic_DNA"/>
</dbReference>
<sequence length="73" mass="7342">MQPYLPGSPLLHAAASQSTSHLTSTPRPTTTTHIGPVTITVPSGNPQAIEQALQGLGGGDSHTLTSLATIGTV</sequence>
<evidence type="ECO:0000313" key="2">
    <source>
        <dbReference type="EMBL" id="GBQ84102.1"/>
    </source>
</evidence>
<dbReference type="Proteomes" id="UP001065047">
    <property type="component" value="Unassembled WGS sequence"/>
</dbReference>
<keyword evidence="3" id="KW-1185">Reference proteome</keyword>
<feature type="compositionally biased region" description="Low complexity" evidence="1">
    <location>
        <begin position="18"/>
        <end position="35"/>
    </location>
</feature>
<organism evidence="2 3">
    <name type="scientific">Acetobacter malorum DSM 14337</name>
    <dbReference type="NCBI Taxonomy" id="1307910"/>
    <lineage>
        <taxon>Bacteria</taxon>
        <taxon>Pseudomonadati</taxon>
        <taxon>Pseudomonadota</taxon>
        <taxon>Alphaproteobacteria</taxon>
        <taxon>Acetobacterales</taxon>
        <taxon>Acetobacteraceae</taxon>
        <taxon>Acetobacter</taxon>
    </lineage>
</organism>
<evidence type="ECO:0000313" key="3">
    <source>
        <dbReference type="Proteomes" id="UP001065047"/>
    </source>
</evidence>
<feature type="region of interest" description="Disordered" evidence="1">
    <location>
        <begin position="1"/>
        <end position="35"/>
    </location>
</feature>
<comment type="caution">
    <text evidence="2">The sequence shown here is derived from an EMBL/GenBank/DDBJ whole genome shotgun (WGS) entry which is preliminary data.</text>
</comment>